<reference evidence="2" key="1">
    <citation type="submission" date="2020-05" db="EMBL/GenBank/DDBJ databases">
        <authorList>
            <person name="Wang L."/>
            <person name="Shao Z."/>
        </authorList>
    </citation>
    <scope>NUCLEOTIDE SEQUENCE</scope>
    <source>
        <strain evidence="2">MCCC 1A05776</strain>
    </source>
</reference>
<feature type="transmembrane region" description="Helical" evidence="1">
    <location>
        <begin position="20"/>
        <end position="40"/>
    </location>
</feature>
<proteinExistence type="predicted"/>
<sequence>MSSPTLPNVGKSRFPGLRLLILATLLTLCVALWYLAAHLLRGGADVDWHLATLPCELQRGECSATLGEGRRLTLDVDAPGSIRALELLPLKVQVDGIEAQSVRVDFVGSDMDMGLHRFPLSKQDRGHFEGVGQVPICTESVMRWQAQVVVETPEGRLGSRFDFTVERSLP</sequence>
<dbReference type="EMBL" id="JABFTS010000009">
    <property type="protein sequence ID" value="MCE8053121.1"/>
    <property type="molecule type" value="Genomic_DNA"/>
</dbReference>
<evidence type="ECO:0000313" key="2">
    <source>
        <dbReference type="EMBL" id="MCE8053121.1"/>
    </source>
</evidence>
<comment type="caution">
    <text evidence="2">The sequence shown here is derived from an EMBL/GenBank/DDBJ whole genome shotgun (WGS) entry which is preliminary data.</text>
</comment>
<reference evidence="2" key="2">
    <citation type="journal article" date="2021" name="Front. Microbiol.">
        <title>Aerobic Denitrification and Heterotrophic Sulfur Oxidation in the Genus Halomonas Revealed by Six Novel Species Characterizations and Genome-Based Analysis.</title>
        <authorList>
            <person name="Wang L."/>
            <person name="Shao Z."/>
        </authorList>
    </citation>
    <scope>NUCLEOTIDE SEQUENCE</scope>
    <source>
        <strain evidence="2">MCCC 1A05776</strain>
    </source>
</reference>
<dbReference type="RefSeq" id="WP_103970486.1">
    <property type="nucleotide sequence ID" value="NZ_FNVC01000035.1"/>
</dbReference>
<keyword evidence="1" id="KW-0472">Membrane</keyword>
<keyword evidence="1" id="KW-1133">Transmembrane helix</keyword>
<dbReference type="AlphaFoldDB" id="A0AAW4YX38"/>
<evidence type="ECO:0000256" key="1">
    <source>
        <dbReference type="SAM" id="Phobius"/>
    </source>
</evidence>
<gene>
    <name evidence="2" type="ORF">HOP61_17665</name>
</gene>
<protein>
    <submittedName>
        <fullName evidence="2">Uncharacterized protein</fullName>
    </submittedName>
</protein>
<organism evidence="2 3">
    <name type="scientific">Billgrantia desiderata</name>
    <dbReference type="NCBI Taxonomy" id="52021"/>
    <lineage>
        <taxon>Bacteria</taxon>
        <taxon>Pseudomonadati</taxon>
        <taxon>Pseudomonadota</taxon>
        <taxon>Gammaproteobacteria</taxon>
        <taxon>Oceanospirillales</taxon>
        <taxon>Halomonadaceae</taxon>
        <taxon>Billgrantia</taxon>
    </lineage>
</organism>
<accession>A0AAW4YX38</accession>
<dbReference type="Proteomes" id="UP001320178">
    <property type="component" value="Unassembled WGS sequence"/>
</dbReference>
<evidence type="ECO:0000313" key="3">
    <source>
        <dbReference type="Proteomes" id="UP001320178"/>
    </source>
</evidence>
<name>A0AAW4YX38_9GAMM</name>
<keyword evidence="1" id="KW-0812">Transmembrane</keyword>